<dbReference type="Pfam" id="PF09995">
    <property type="entry name" value="MPAB_Lcp_cat"/>
    <property type="match status" value="1"/>
</dbReference>
<dbReference type="InterPro" id="IPR018713">
    <property type="entry name" value="MPAB/Lcp_cat_dom"/>
</dbReference>
<dbReference type="PANTHER" id="PTHR37539">
    <property type="entry name" value="SECRETED PROTEIN-RELATED"/>
    <property type="match status" value="1"/>
</dbReference>
<dbReference type="EMBL" id="QKRW01000008">
    <property type="protein sequence ID" value="RAL66062.1"/>
    <property type="molecule type" value="Genomic_DNA"/>
</dbReference>
<dbReference type="Proteomes" id="UP000249056">
    <property type="component" value="Unassembled WGS sequence"/>
</dbReference>
<dbReference type="OrthoDB" id="6361347at2759"/>
<proteinExistence type="predicted"/>
<dbReference type="GO" id="GO:0016491">
    <property type="term" value="F:oxidoreductase activity"/>
    <property type="evidence" value="ECO:0007669"/>
    <property type="project" value="InterPro"/>
</dbReference>
<evidence type="ECO:0000313" key="3">
    <source>
        <dbReference type="Proteomes" id="UP000249056"/>
    </source>
</evidence>
<evidence type="ECO:0000313" key="2">
    <source>
        <dbReference type="EMBL" id="RAL66062.1"/>
    </source>
</evidence>
<accession>A0A395J0N9</accession>
<organism evidence="2 3">
    <name type="scientific">Monilinia fructigena</name>
    <dbReference type="NCBI Taxonomy" id="38457"/>
    <lineage>
        <taxon>Eukaryota</taxon>
        <taxon>Fungi</taxon>
        <taxon>Dikarya</taxon>
        <taxon>Ascomycota</taxon>
        <taxon>Pezizomycotina</taxon>
        <taxon>Leotiomycetes</taxon>
        <taxon>Helotiales</taxon>
        <taxon>Sclerotiniaceae</taxon>
        <taxon>Monilinia</taxon>
    </lineage>
</organism>
<sequence>MQPSAAEILSLAKEKPSYYSISDYGIPINDLDSIATIGTFSATLIWLAFPRQGIFLRDQEITDYIALWRLIAHYLGTPTSYFSSPAAVKPVMESILLSEIKPSFYLQDSRQQYYSLASRSTSHLRFS</sequence>
<gene>
    <name evidence="2" type="ORF">DID88_005722</name>
</gene>
<protein>
    <recommendedName>
        <fullName evidence="1">ER-bound oxygenase mpaB/mpaB'/Rubber oxygenase catalytic domain-containing protein</fullName>
    </recommendedName>
</protein>
<reference evidence="2 3" key="1">
    <citation type="submission" date="2018-06" db="EMBL/GenBank/DDBJ databases">
        <title>Genome Sequence of the Brown Rot Fungal Pathogen Monilinia fructigena.</title>
        <authorList>
            <person name="Landi L."/>
            <person name="De Miccolis Angelini R.M."/>
            <person name="Pollastro S."/>
            <person name="Abate D."/>
            <person name="Faretra F."/>
            <person name="Romanazzi G."/>
        </authorList>
    </citation>
    <scope>NUCLEOTIDE SEQUENCE [LARGE SCALE GENOMIC DNA]</scope>
    <source>
        <strain evidence="2 3">Mfrg269</strain>
    </source>
</reference>
<dbReference type="PANTHER" id="PTHR37539:SF1">
    <property type="entry name" value="ER-BOUND OXYGENASE MPAB_MPAB'_RUBBER OXYGENASE CATALYTIC DOMAIN-CONTAINING PROTEIN"/>
    <property type="match status" value="1"/>
</dbReference>
<name>A0A395J0N9_9HELO</name>
<dbReference type="AlphaFoldDB" id="A0A395J0N9"/>
<evidence type="ECO:0000259" key="1">
    <source>
        <dbReference type="Pfam" id="PF09995"/>
    </source>
</evidence>
<comment type="caution">
    <text evidence="2">The sequence shown here is derived from an EMBL/GenBank/DDBJ whole genome shotgun (WGS) entry which is preliminary data.</text>
</comment>
<feature type="domain" description="ER-bound oxygenase mpaB/mpaB'/Rubber oxygenase catalytic" evidence="1">
    <location>
        <begin position="22"/>
        <end position="102"/>
    </location>
</feature>
<dbReference type="InterPro" id="IPR037473">
    <property type="entry name" value="Lcp-like"/>
</dbReference>
<keyword evidence="3" id="KW-1185">Reference proteome</keyword>